<organism evidence="2 3">
    <name type="scientific">Vespula maculifrons</name>
    <name type="common">Eastern yellow jacket</name>
    <name type="synonym">Wasp</name>
    <dbReference type="NCBI Taxonomy" id="7453"/>
    <lineage>
        <taxon>Eukaryota</taxon>
        <taxon>Metazoa</taxon>
        <taxon>Ecdysozoa</taxon>
        <taxon>Arthropoda</taxon>
        <taxon>Hexapoda</taxon>
        <taxon>Insecta</taxon>
        <taxon>Pterygota</taxon>
        <taxon>Neoptera</taxon>
        <taxon>Endopterygota</taxon>
        <taxon>Hymenoptera</taxon>
        <taxon>Apocrita</taxon>
        <taxon>Aculeata</taxon>
        <taxon>Vespoidea</taxon>
        <taxon>Vespidae</taxon>
        <taxon>Vespinae</taxon>
        <taxon>Vespula</taxon>
    </lineage>
</organism>
<name>A0ABD2AMA3_VESMC</name>
<proteinExistence type="predicted"/>
<feature type="region of interest" description="Disordered" evidence="1">
    <location>
        <begin position="57"/>
        <end position="82"/>
    </location>
</feature>
<dbReference type="AlphaFoldDB" id="A0ABD2AMA3"/>
<sequence length="82" mass="8997">MVLSLSHLENRLEKKKINNSGIRRSRNSDKLPSSQSVGSFGELLGLLTIAQALSDEHNGGGMTRKNVHASFSFQQDLAETRS</sequence>
<accession>A0ABD2AMA3</accession>
<reference evidence="2 3" key="1">
    <citation type="journal article" date="2024" name="Ann. Entomol. Soc. Am.">
        <title>Genomic analyses of the southern and eastern yellowjacket wasps (Hymenoptera: Vespidae) reveal evolutionary signatures of social life.</title>
        <authorList>
            <person name="Catto M.A."/>
            <person name="Caine P.B."/>
            <person name="Orr S.E."/>
            <person name="Hunt B.G."/>
            <person name="Goodisman M.A.D."/>
        </authorList>
    </citation>
    <scope>NUCLEOTIDE SEQUENCE [LARGE SCALE GENOMIC DNA]</scope>
    <source>
        <strain evidence="2">232</strain>
        <tissue evidence="2">Head and thorax</tissue>
    </source>
</reference>
<feature type="region of interest" description="Disordered" evidence="1">
    <location>
        <begin position="14"/>
        <end position="35"/>
    </location>
</feature>
<keyword evidence="3" id="KW-1185">Reference proteome</keyword>
<protein>
    <submittedName>
        <fullName evidence="2">Uncharacterized protein</fullName>
    </submittedName>
</protein>
<comment type="caution">
    <text evidence="2">The sequence shown here is derived from an EMBL/GenBank/DDBJ whole genome shotgun (WGS) entry which is preliminary data.</text>
</comment>
<feature type="compositionally biased region" description="Polar residues" evidence="1">
    <location>
        <begin position="69"/>
        <end position="82"/>
    </location>
</feature>
<dbReference type="EMBL" id="JAYRBN010000116">
    <property type="protein sequence ID" value="KAL2721734.1"/>
    <property type="molecule type" value="Genomic_DNA"/>
</dbReference>
<evidence type="ECO:0000313" key="3">
    <source>
        <dbReference type="Proteomes" id="UP001607303"/>
    </source>
</evidence>
<evidence type="ECO:0000313" key="2">
    <source>
        <dbReference type="EMBL" id="KAL2721734.1"/>
    </source>
</evidence>
<evidence type="ECO:0000256" key="1">
    <source>
        <dbReference type="SAM" id="MobiDB-lite"/>
    </source>
</evidence>
<gene>
    <name evidence="2" type="ORF">V1477_020554</name>
</gene>
<dbReference type="Proteomes" id="UP001607303">
    <property type="component" value="Unassembled WGS sequence"/>
</dbReference>